<comment type="function">
    <text evidence="8">Poorly processive, error-prone DNA polymerase involved in untargeted mutagenesis. Copies undamaged DNA at stalled replication forks, which arise in vivo from mismatched or misaligned primer ends. These misaligned primers can be extended by PolIV. Exhibits no 3'-5' exonuclease (proofreading) activity. May be involved in translesional synthesis, in conjunction with the beta clamp from PolIII.</text>
</comment>
<dbReference type="InterPro" id="IPR017961">
    <property type="entry name" value="DNA_pol_Y-fam_little_finger"/>
</dbReference>
<evidence type="ECO:0000256" key="1">
    <source>
        <dbReference type="ARBA" id="ARBA00010945"/>
    </source>
</evidence>
<name>A0A4D8Q7B9_AZOBR</name>
<sequence length="424" mass="46274">MAPPRIYGLVDCNNFYVSCERVFDPRLEGVPVGVLSNNDGCFVARSAELKALGVKMGQPLFEVRELVRQHRVRVLSSNYSLYGDLSARVTDCLRGFTPRLEVYSIDESFLDLSGFEGRDLLAYAAEIRATVRRWTGIPTCVGIAVTKTLAKLANHAAKKTLLDDSGVCDLGGESEREHVLRVVPVEDVWGIGRRSAEKLGMLGVKTAADLRDMEPRRARQVLTVVGERIVYELRGLSCLPLDQAPTPRKTTAVTRSFGAPVTEWEPMREAVASYATRAGEKLRAEGLAAEALQVFMHTSPFRPGPAYSNAATVELRPATDDTFALIAAATAGARRIWRDGFAMSKAGVILTGLVPVTKVQPDLLAAADRARGARLMAAMDAINSRMGRDTLVPAAIVGRAWRMRQDSRSPSYTTELDDVPVVRA</sequence>
<dbReference type="Gene3D" id="3.30.70.270">
    <property type="match status" value="1"/>
</dbReference>
<dbReference type="Gene3D" id="1.10.150.20">
    <property type="entry name" value="5' to 3' exonuclease, C-terminal subdomain"/>
    <property type="match status" value="1"/>
</dbReference>
<dbReference type="PANTHER" id="PTHR11076">
    <property type="entry name" value="DNA REPAIR POLYMERASE UMUC / TRANSFERASE FAMILY MEMBER"/>
    <property type="match status" value="1"/>
</dbReference>
<dbReference type="Pfam" id="PF00817">
    <property type="entry name" value="IMS"/>
    <property type="match status" value="1"/>
</dbReference>
<dbReference type="PROSITE" id="PS50173">
    <property type="entry name" value="UMUC"/>
    <property type="match status" value="1"/>
</dbReference>
<gene>
    <name evidence="11" type="ORF">D3867_26115</name>
</gene>
<keyword evidence="4" id="KW-0227">DNA damage</keyword>
<dbReference type="PANTHER" id="PTHR11076:SF34">
    <property type="entry name" value="PROTEIN UMUC"/>
    <property type="match status" value="1"/>
</dbReference>
<keyword evidence="5" id="KW-0741">SOS mutagenesis</keyword>
<dbReference type="InterPro" id="IPR025188">
    <property type="entry name" value="DUF4113"/>
</dbReference>
<dbReference type="InterPro" id="IPR050116">
    <property type="entry name" value="DNA_polymerase-Y"/>
</dbReference>
<dbReference type="InterPro" id="IPR043502">
    <property type="entry name" value="DNA/RNA_pol_sf"/>
</dbReference>
<comment type="subunit">
    <text evidence="2">Monomer.</text>
</comment>
<keyword evidence="6" id="KW-0234">DNA repair</keyword>
<dbReference type="GO" id="GO:0006281">
    <property type="term" value="P:DNA repair"/>
    <property type="evidence" value="ECO:0007669"/>
    <property type="project" value="UniProtKB-KW"/>
</dbReference>
<dbReference type="GO" id="GO:0003887">
    <property type="term" value="F:DNA-directed DNA polymerase activity"/>
    <property type="evidence" value="ECO:0007669"/>
    <property type="project" value="TreeGrafter"/>
</dbReference>
<protein>
    <recommendedName>
        <fullName evidence="3">DNA-directed DNA polymerase</fullName>
        <ecNumber evidence="3">2.7.7.7</ecNumber>
    </recommendedName>
</protein>
<evidence type="ECO:0000256" key="4">
    <source>
        <dbReference type="ARBA" id="ARBA00022763"/>
    </source>
</evidence>
<dbReference type="Pfam" id="PF13438">
    <property type="entry name" value="DUF4113"/>
    <property type="match status" value="1"/>
</dbReference>
<dbReference type="Proteomes" id="UP000298596">
    <property type="component" value="Plasmid p2"/>
</dbReference>
<feature type="domain" description="UmuC" evidence="10">
    <location>
        <begin position="7"/>
        <end position="192"/>
    </location>
</feature>
<comment type="similarity">
    <text evidence="1">Belongs to the DNA polymerase type-Y family.</text>
</comment>
<evidence type="ECO:0000256" key="3">
    <source>
        <dbReference type="ARBA" id="ARBA00012417"/>
    </source>
</evidence>
<evidence type="ECO:0000256" key="7">
    <source>
        <dbReference type="ARBA" id="ARBA00023236"/>
    </source>
</evidence>
<dbReference type="InterPro" id="IPR001126">
    <property type="entry name" value="UmuC"/>
</dbReference>
<accession>A0A4D8Q7B9</accession>
<dbReference type="CDD" id="cd01700">
    <property type="entry name" value="PolY_Pol_V_umuC"/>
    <property type="match status" value="1"/>
</dbReference>
<evidence type="ECO:0000256" key="8">
    <source>
        <dbReference type="ARBA" id="ARBA00025589"/>
    </source>
</evidence>
<organism evidence="11 12">
    <name type="scientific">Azospirillum brasilense</name>
    <dbReference type="NCBI Taxonomy" id="192"/>
    <lineage>
        <taxon>Bacteria</taxon>
        <taxon>Pseudomonadati</taxon>
        <taxon>Pseudomonadota</taxon>
        <taxon>Alphaproteobacteria</taxon>
        <taxon>Rhodospirillales</taxon>
        <taxon>Azospirillaceae</taxon>
        <taxon>Azospirillum</taxon>
    </lineage>
</organism>
<keyword evidence="11" id="KW-0614">Plasmid</keyword>
<keyword evidence="7" id="KW-0742">SOS response</keyword>
<dbReference type="GO" id="GO:0003684">
    <property type="term" value="F:damaged DNA binding"/>
    <property type="evidence" value="ECO:0007669"/>
    <property type="project" value="InterPro"/>
</dbReference>
<dbReference type="InterPro" id="IPR043128">
    <property type="entry name" value="Rev_trsase/Diguanyl_cyclase"/>
</dbReference>
<dbReference type="GO" id="GO:0005829">
    <property type="term" value="C:cytosol"/>
    <property type="evidence" value="ECO:0007669"/>
    <property type="project" value="TreeGrafter"/>
</dbReference>
<dbReference type="GO" id="GO:0009432">
    <property type="term" value="P:SOS response"/>
    <property type="evidence" value="ECO:0007669"/>
    <property type="project" value="UniProtKB-KW"/>
</dbReference>
<evidence type="ECO:0000259" key="10">
    <source>
        <dbReference type="PROSITE" id="PS50173"/>
    </source>
</evidence>
<evidence type="ECO:0000256" key="9">
    <source>
        <dbReference type="ARBA" id="ARBA00049244"/>
    </source>
</evidence>
<dbReference type="SUPFAM" id="SSF56672">
    <property type="entry name" value="DNA/RNA polymerases"/>
    <property type="match status" value="1"/>
</dbReference>
<dbReference type="Pfam" id="PF11799">
    <property type="entry name" value="IMS_C"/>
    <property type="match status" value="1"/>
</dbReference>
<evidence type="ECO:0000256" key="2">
    <source>
        <dbReference type="ARBA" id="ARBA00011245"/>
    </source>
</evidence>
<evidence type="ECO:0000313" key="11">
    <source>
        <dbReference type="EMBL" id="QCO05958.1"/>
    </source>
</evidence>
<dbReference type="Gene3D" id="3.40.1170.60">
    <property type="match status" value="1"/>
</dbReference>
<geneLocation type="plasmid" evidence="11">
    <name>p2</name>
</geneLocation>
<evidence type="ECO:0000256" key="6">
    <source>
        <dbReference type="ARBA" id="ARBA00023204"/>
    </source>
</evidence>
<evidence type="ECO:0000313" key="12">
    <source>
        <dbReference type="Proteomes" id="UP000298596"/>
    </source>
</evidence>
<proteinExistence type="inferred from homology"/>
<dbReference type="EMBL" id="CP032332">
    <property type="protein sequence ID" value="QCO05958.1"/>
    <property type="molecule type" value="Genomic_DNA"/>
</dbReference>
<comment type="catalytic activity">
    <reaction evidence="9">
        <text>DNA(n) + a 2'-deoxyribonucleoside 5'-triphosphate = DNA(n+1) + diphosphate</text>
        <dbReference type="Rhea" id="RHEA:22508"/>
        <dbReference type="Rhea" id="RHEA-COMP:17339"/>
        <dbReference type="Rhea" id="RHEA-COMP:17340"/>
        <dbReference type="ChEBI" id="CHEBI:33019"/>
        <dbReference type="ChEBI" id="CHEBI:61560"/>
        <dbReference type="ChEBI" id="CHEBI:173112"/>
        <dbReference type="EC" id="2.7.7.7"/>
    </reaction>
</comment>
<evidence type="ECO:0000256" key="5">
    <source>
        <dbReference type="ARBA" id="ARBA00023199"/>
    </source>
</evidence>
<dbReference type="GO" id="GO:0042276">
    <property type="term" value="P:error-prone translesion synthesis"/>
    <property type="evidence" value="ECO:0007669"/>
    <property type="project" value="TreeGrafter"/>
</dbReference>
<reference evidence="11 12" key="1">
    <citation type="submission" date="2018-09" db="EMBL/GenBank/DDBJ databases">
        <title>Whole genome based analysis of evolution and adaptive divergence in Indian and Brazilian strains of Azospirillum brasilense.</title>
        <authorList>
            <person name="Singh C."/>
            <person name="Tripathi A.K."/>
        </authorList>
    </citation>
    <scope>NUCLEOTIDE SEQUENCE [LARGE SCALE GENOMIC DNA]</scope>
    <source>
        <strain evidence="11 12">MTCC4036</strain>
        <plasmid evidence="11 12">p2</plasmid>
    </source>
</reference>
<dbReference type="AlphaFoldDB" id="A0A4D8Q7B9"/>
<dbReference type="EC" id="2.7.7.7" evidence="3"/>